<dbReference type="Gramene" id="Pp3c14_13981V3.1">
    <property type="protein sequence ID" value="Pp3c14_13981V3.1"/>
    <property type="gene ID" value="Pp3c14_13981"/>
</dbReference>
<dbReference type="InParanoid" id="A0A2K1JHQ8"/>
<dbReference type="EnsemblPlants" id="Pp3c14_13981V3.1">
    <property type="protein sequence ID" value="Pp3c14_13981V3.1"/>
    <property type="gene ID" value="Pp3c14_13981"/>
</dbReference>
<gene>
    <name evidence="1" type="ORF">PHYPA_018491</name>
</gene>
<organism evidence="1">
    <name type="scientific">Physcomitrium patens</name>
    <name type="common">Spreading-leaved earth moss</name>
    <name type="synonym">Physcomitrella patens</name>
    <dbReference type="NCBI Taxonomy" id="3218"/>
    <lineage>
        <taxon>Eukaryota</taxon>
        <taxon>Viridiplantae</taxon>
        <taxon>Streptophyta</taxon>
        <taxon>Embryophyta</taxon>
        <taxon>Bryophyta</taxon>
        <taxon>Bryophytina</taxon>
        <taxon>Bryopsida</taxon>
        <taxon>Funariidae</taxon>
        <taxon>Funariales</taxon>
        <taxon>Funariaceae</taxon>
        <taxon>Physcomitrium</taxon>
    </lineage>
</organism>
<reference evidence="1 3" key="2">
    <citation type="journal article" date="2018" name="Plant J.">
        <title>The Physcomitrella patens chromosome-scale assembly reveals moss genome structure and evolution.</title>
        <authorList>
            <person name="Lang D."/>
            <person name="Ullrich K.K."/>
            <person name="Murat F."/>
            <person name="Fuchs J."/>
            <person name="Jenkins J."/>
            <person name="Haas F.B."/>
            <person name="Piednoel M."/>
            <person name="Gundlach H."/>
            <person name="Van Bel M."/>
            <person name="Meyberg R."/>
            <person name="Vives C."/>
            <person name="Morata J."/>
            <person name="Symeonidi A."/>
            <person name="Hiss M."/>
            <person name="Muchero W."/>
            <person name="Kamisugi Y."/>
            <person name="Saleh O."/>
            <person name="Blanc G."/>
            <person name="Decker E.L."/>
            <person name="van Gessel N."/>
            <person name="Grimwood J."/>
            <person name="Hayes R.D."/>
            <person name="Graham S.W."/>
            <person name="Gunter L.E."/>
            <person name="McDaniel S.F."/>
            <person name="Hoernstein S.N.W."/>
            <person name="Larsson A."/>
            <person name="Li F.W."/>
            <person name="Perroud P.F."/>
            <person name="Phillips J."/>
            <person name="Ranjan P."/>
            <person name="Rokshar D.S."/>
            <person name="Rothfels C.J."/>
            <person name="Schneider L."/>
            <person name="Shu S."/>
            <person name="Stevenson D.W."/>
            <person name="Thummler F."/>
            <person name="Tillich M."/>
            <person name="Villarreal Aguilar J.C."/>
            <person name="Widiez T."/>
            <person name="Wong G.K."/>
            <person name="Wymore A."/>
            <person name="Zhang Y."/>
            <person name="Zimmer A.D."/>
            <person name="Quatrano R.S."/>
            <person name="Mayer K.F.X."/>
            <person name="Goodstein D."/>
            <person name="Casacuberta J.M."/>
            <person name="Vandepoele K."/>
            <person name="Reski R."/>
            <person name="Cuming A.C."/>
            <person name="Tuskan G.A."/>
            <person name="Maumus F."/>
            <person name="Salse J."/>
            <person name="Schmutz J."/>
            <person name="Rensing S.A."/>
        </authorList>
    </citation>
    <scope>NUCLEOTIDE SEQUENCE [LARGE SCALE GENOMIC DNA]</scope>
    <source>
        <strain evidence="2 3">cv. Gransden 2004</strain>
    </source>
</reference>
<proteinExistence type="predicted"/>
<reference evidence="1 3" key="1">
    <citation type="journal article" date="2008" name="Science">
        <title>The Physcomitrella genome reveals evolutionary insights into the conquest of land by plants.</title>
        <authorList>
            <person name="Rensing S."/>
            <person name="Lang D."/>
            <person name="Zimmer A."/>
            <person name="Terry A."/>
            <person name="Salamov A."/>
            <person name="Shapiro H."/>
            <person name="Nishiyama T."/>
            <person name="Perroud P.-F."/>
            <person name="Lindquist E."/>
            <person name="Kamisugi Y."/>
            <person name="Tanahashi T."/>
            <person name="Sakakibara K."/>
            <person name="Fujita T."/>
            <person name="Oishi K."/>
            <person name="Shin-I T."/>
            <person name="Kuroki Y."/>
            <person name="Toyoda A."/>
            <person name="Suzuki Y."/>
            <person name="Hashimoto A."/>
            <person name="Yamaguchi K."/>
            <person name="Sugano A."/>
            <person name="Kohara Y."/>
            <person name="Fujiyama A."/>
            <person name="Anterola A."/>
            <person name="Aoki S."/>
            <person name="Ashton N."/>
            <person name="Barbazuk W.B."/>
            <person name="Barker E."/>
            <person name="Bennetzen J."/>
            <person name="Bezanilla M."/>
            <person name="Blankenship R."/>
            <person name="Cho S.H."/>
            <person name="Dutcher S."/>
            <person name="Estelle M."/>
            <person name="Fawcett J.A."/>
            <person name="Gundlach H."/>
            <person name="Hanada K."/>
            <person name="Heyl A."/>
            <person name="Hicks K.A."/>
            <person name="Hugh J."/>
            <person name="Lohr M."/>
            <person name="Mayer K."/>
            <person name="Melkozernov A."/>
            <person name="Murata T."/>
            <person name="Nelson D."/>
            <person name="Pils B."/>
            <person name="Prigge M."/>
            <person name="Reiss B."/>
            <person name="Renner T."/>
            <person name="Rombauts S."/>
            <person name="Rushton P."/>
            <person name="Sanderfoot A."/>
            <person name="Schween G."/>
            <person name="Shiu S.-H."/>
            <person name="Stueber K."/>
            <person name="Theodoulou F.L."/>
            <person name="Tu H."/>
            <person name="Van de Peer Y."/>
            <person name="Verrier P.J."/>
            <person name="Waters E."/>
            <person name="Wood A."/>
            <person name="Yang L."/>
            <person name="Cove D."/>
            <person name="Cuming A."/>
            <person name="Hasebe M."/>
            <person name="Lucas S."/>
            <person name="Mishler D.B."/>
            <person name="Reski R."/>
            <person name="Grigoriev I."/>
            <person name="Quatrano R.S."/>
            <person name="Boore J.L."/>
        </authorList>
    </citation>
    <scope>NUCLEOTIDE SEQUENCE [LARGE SCALE GENOMIC DNA]</scope>
    <source>
        <strain evidence="2 3">cv. Gransden 2004</strain>
    </source>
</reference>
<keyword evidence="3" id="KW-1185">Reference proteome</keyword>
<protein>
    <submittedName>
        <fullName evidence="1 2">Uncharacterized protein</fullName>
    </submittedName>
</protein>
<evidence type="ECO:0000313" key="3">
    <source>
        <dbReference type="Proteomes" id="UP000006727"/>
    </source>
</evidence>
<accession>A0A2K1JHQ8</accession>
<sequence length="45" mass="5210">MSNADLRGAMIDLRFRVQKRRTSAKLYHPFPVSAAQFETTRQSNL</sequence>
<dbReference type="EMBL" id="ABEU02000014">
    <property type="protein sequence ID" value="PNR41088.1"/>
    <property type="molecule type" value="Genomic_DNA"/>
</dbReference>
<reference evidence="2" key="3">
    <citation type="submission" date="2020-12" db="UniProtKB">
        <authorList>
            <consortium name="EnsemblPlants"/>
        </authorList>
    </citation>
    <scope>IDENTIFICATION</scope>
</reference>
<evidence type="ECO:0000313" key="2">
    <source>
        <dbReference type="EnsemblPlants" id="Pp3c14_13981V3.1"/>
    </source>
</evidence>
<name>A0A2K1JHQ8_PHYPA</name>
<dbReference type="Proteomes" id="UP000006727">
    <property type="component" value="Chromosome 14"/>
</dbReference>
<dbReference type="PaxDb" id="3218-PP1S36_50V6.1"/>
<evidence type="ECO:0000313" key="1">
    <source>
        <dbReference type="EMBL" id="PNR41088.1"/>
    </source>
</evidence>
<dbReference type="AlphaFoldDB" id="A0A2K1JHQ8"/>